<dbReference type="PANTHER" id="PTHR33178">
    <property type="match status" value="1"/>
</dbReference>
<dbReference type="Pfam" id="PF07876">
    <property type="entry name" value="Dabb"/>
    <property type="match status" value="2"/>
</dbReference>
<feature type="domain" description="Stress-response A/B barrel" evidence="2">
    <location>
        <begin position="9"/>
        <end position="105"/>
    </location>
</feature>
<dbReference type="PROSITE" id="PS51502">
    <property type="entry name" value="S_R_A_B_BARREL"/>
    <property type="match status" value="2"/>
</dbReference>
<evidence type="ECO:0000259" key="2">
    <source>
        <dbReference type="PROSITE" id="PS51502"/>
    </source>
</evidence>
<dbReference type="InterPro" id="IPR044662">
    <property type="entry name" value="HS1/DABB1-like"/>
</dbReference>
<dbReference type="SMART" id="SM00886">
    <property type="entry name" value="Dabb"/>
    <property type="match status" value="1"/>
</dbReference>
<keyword evidence="4" id="KW-1185">Reference proteome</keyword>
<dbReference type="EMBL" id="JAJJMB010008871">
    <property type="protein sequence ID" value="KAI3919651.1"/>
    <property type="molecule type" value="Genomic_DNA"/>
</dbReference>
<dbReference type="InterPro" id="IPR011008">
    <property type="entry name" value="Dimeric_a/b-barrel"/>
</dbReference>
<protein>
    <recommendedName>
        <fullName evidence="2">Stress-response A/B barrel domain-containing protein</fullName>
    </recommendedName>
</protein>
<reference evidence="3" key="1">
    <citation type="submission" date="2022-04" db="EMBL/GenBank/DDBJ databases">
        <title>A functionally conserved STORR gene fusion in Papaver species that diverged 16.8 million years ago.</title>
        <authorList>
            <person name="Catania T."/>
        </authorList>
    </citation>
    <scope>NUCLEOTIDE SEQUENCE</scope>
    <source>
        <strain evidence="3">S-188037</strain>
    </source>
</reference>
<dbReference type="SUPFAM" id="SSF54909">
    <property type="entry name" value="Dimeric alpha+beta barrel"/>
    <property type="match status" value="2"/>
</dbReference>
<dbReference type="Proteomes" id="UP001202328">
    <property type="component" value="Unassembled WGS sequence"/>
</dbReference>
<sequence>MSSSSTQTIEHIVLFKVNEQTEPTKINTMLNRLNNLISLDQVLYLSAGPIFRNKSASSLYNFTHLLHSRYKSKEDLNGYGVHPDHQSVVKENVLPICDDIMAVDWVSNLENGPSSLVVKPGSAMKITFLKLKEGLGETEKGVVLDTIGGIKNGVGKDFIEQISFGENFSPRAKGFTIGSIDVCQGVEELDKLDLNQDGVEKEKEKVRDLLDGVIVLDYVVPNSLSSANL</sequence>
<dbReference type="Gene3D" id="3.30.70.100">
    <property type="match status" value="2"/>
</dbReference>
<evidence type="ECO:0000313" key="4">
    <source>
        <dbReference type="Proteomes" id="UP001202328"/>
    </source>
</evidence>
<dbReference type="InterPro" id="IPR013097">
    <property type="entry name" value="Dabb"/>
</dbReference>
<proteinExistence type="predicted"/>
<evidence type="ECO:0000313" key="3">
    <source>
        <dbReference type="EMBL" id="KAI3919651.1"/>
    </source>
</evidence>
<gene>
    <name evidence="3" type="ORF">MKW98_031784</name>
</gene>
<evidence type="ECO:0000256" key="1">
    <source>
        <dbReference type="ARBA" id="ARBA00011738"/>
    </source>
</evidence>
<comment type="caution">
    <text evidence="3">The sequence shown here is derived from an EMBL/GenBank/DDBJ whole genome shotgun (WGS) entry which is preliminary data.</text>
</comment>
<accession>A0AAD4XKU7</accession>
<dbReference type="AlphaFoldDB" id="A0AAD4XKU7"/>
<name>A0AAD4XKU7_9MAGN</name>
<comment type="subunit">
    <text evidence="1">Homodimer.</text>
</comment>
<organism evidence="3 4">
    <name type="scientific">Papaver atlanticum</name>
    <dbReference type="NCBI Taxonomy" id="357466"/>
    <lineage>
        <taxon>Eukaryota</taxon>
        <taxon>Viridiplantae</taxon>
        <taxon>Streptophyta</taxon>
        <taxon>Embryophyta</taxon>
        <taxon>Tracheophyta</taxon>
        <taxon>Spermatophyta</taxon>
        <taxon>Magnoliopsida</taxon>
        <taxon>Ranunculales</taxon>
        <taxon>Papaveraceae</taxon>
        <taxon>Papaveroideae</taxon>
        <taxon>Papaver</taxon>
    </lineage>
</organism>
<feature type="domain" description="Stress-response A/B barrel" evidence="2">
    <location>
        <begin position="123"/>
        <end position="218"/>
    </location>
</feature>
<dbReference type="PANTHER" id="PTHR33178:SF3">
    <property type="entry name" value="STRESS-RESPONSE A_B BARREL DOMAIN-CONTAINING PROTEIN UP3"/>
    <property type="match status" value="1"/>
</dbReference>